<sequence>MHPSGAPPARGSNHEDSKHRNHLHLHQHYHRPAMDAEGLPTDHPSNQPKHQAMDSSAMDRGELSSAIIDMHSQLAKKNGEIQGLQTEVDVLRRMKEEKAQTKGRV</sequence>
<comment type="caution">
    <text evidence="3">The sequence shown here is derived from an EMBL/GenBank/DDBJ whole genome shotgun (WGS) entry which is preliminary data.</text>
</comment>
<evidence type="ECO:0000313" key="3">
    <source>
        <dbReference type="EMBL" id="GMI42200.1"/>
    </source>
</evidence>
<gene>
    <name evidence="3" type="ORF">TeGR_g6483</name>
</gene>
<keyword evidence="1" id="KW-0175">Coiled coil</keyword>
<accession>A0ABQ6N6F7</accession>
<feature type="region of interest" description="Disordered" evidence="2">
    <location>
        <begin position="1"/>
        <end position="59"/>
    </location>
</feature>
<protein>
    <submittedName>
        <fullName evidence="3">Uncharacterized protein</fullName>
    </submittedName>
</protein>
<dbReference type="EMBL" id="BRYB01002269">
    <property type="protein sequence ID" value="GMI42200.1"/>
    <property type="molecule type" value="Genomic_DNA"/>
</dbReference>
<feature type="coiled-coil region" evidence="1">
    <location>
        <begin position="74"/>
        <end position="101"/>
    </location>
</feature>
<reference evidence="3 4" key="1">
    <citation type="journal article" date="2023" name="Commun. Biol.">
        <title>Genome analysis of Parmales, the sister group of diatoms, reveals the evolutionary specialization of diatoms from phago-mixotrophs to photoautotrophs.</title>
        <authorList>
            <person name="Ban H."/>
            <person name="Sato S."/>
            <person name="Yoshikawa S."/>
            <person name="Yamada K."/>
            <person name="Nakamura Y."/>
            <person name="Ichinomiya M."/>
            <person name="Sato N."/>
            <person name="Blanc-Mathieu R."/>
            <person name="Endo H."/>
            <person name="Kuwata A."/>
            <person name="Ogata H."/>
        </authorList>
    </citation>
    <scope>NUCLEOTIDE SEQUENCE [LARGE SCALE GENOMIC DNA]</scope>
</reference>
<name>A0ABQ6N6F7_9STRA</name>
<dbReference type="Proteomes" id="UP001165060">
    <property type="component" value="Unassembled WGS sequence"/>
</dbReference>
<organism evidence="3 4">
    <name type="scientific">Tetraparma gracilis</name>
    <dbReference type="NCBI Taxonomy" id="2962635"/>
    <lineage>
        <taxon>Eukaryota</taxon>
        <taxon>Sar</taxon>
        <taxon>Stramenopiles</taxon>
        <taxon>Ochrophyta</taxon>
        <taxon>Bolidophyceae</taxon>
        <taxon>Parmales</taxon>
        <taxon>Triparmaceae</taxon>
        <taxon>Tetraparma</taxon>
    </lineage>
</organism>
<proteinExistence type="predicted"/>
<evidence type="ECO:0000256" key="2">
    <source>
        <dbReference type="SAM" id="MobiDB-lite"/>
    </source>
</evidence>
<feature type="compositionally biased region" description="Basic residues" evidence="2">
    <location>
        <begin position="19"/>
        <end position="31"/>
    </location>
</feature>
<keyword evidence="4" id="KW-1185">Reference proteome</keyword>
<evidence type="ECO:0000256" key="1">
    <source>
        <dbReference type="SAM" id="Coils"/>
    </source>
</evidence>
<evidence type="ECO:0000313" key="4">
    <source>
        <dbReference type="Proteomes" id="UP001165060"/>
    </source>
</evidence>